<proteinExistence type="inferred from homology"/>
<keyword evidence="2 9" id="KW-0808">Transferase</keyword>
<evidence type="ECO:0000256" key="1">
    <source>
        <dbReference type="ARBA" id="ARBA00022555"/>
    </source>
</evidence>
<comment type="catalytic activity">
    <reaction evidence="8 9">
        <text>S-sulfanyl-L-cysteinyl-[protein] + uridine(34) in tRNA + AH2 + ATP = 2-thiouridine(34) in tRNA + L-cysteinyl-[protein] + A + AMP + diphosphate + H(+)</text>
        <dbReference type="Rhea" id="RHEA:47032"/>
        <dbReference type="Rhea" id="RHEA-COMP:10131"/>
        <dbReference type="Rhea" id="RHEA-COMP:11726"/>
        <dbReference type="Rhea" id="RHEA-COMP:11727"/>
        <dbReference type="Rhea" id="RHEA-COMP:11728"/>
        <dbReference type="ChEBI" id="CHEBI:13193"/>
        <dbReference type="ChEBI" id="CHEBI:15378"/>
        <dbReference type="ChEBI" id="CHEBI:17499"/>
        <dbReference type="ChEBI" id="CHEBI:29950"/>
        <dbReference type="ChEBI" id="CHEBI:30616"/>
        <dbReference type="ChEBI" id="CHEBI:33019"/>
        <dbReference type="ChEBI" id="CHEBI:61963"/>
        <dbReference type="ChEBI" id="CHEBI:65315"/>
        <dbReference type="ChEBI" id="CHEBI:87170"/>
        <dbReference type="ChEBI" id="CHEBI:456215"/>
        <dbReference type="EC" id="2.8.1.13"/>
    </reaction>
</comment>
<evidence type="ECO:0000256" key="6">
    <source>
        <dbReference type="ARBA" id="ARBA00022884"/>
    </source>
</evidence>
<protein>
    <recommendedName>
        <fullName evidence="9">tRNA-specific 2-thiouridylase MnmA</fullName>
        <ecNumber evidence="9">2.8.1.13</ecNumber>
    </recommendedName>
</protein>
<dbReference type="AlphaFoldDB" id="A0A2M7VDV4"/>
<dbReference type="InterPro" id="IPR014729">
    <property type="entry name" value="Rossmann-like_a/b/a_fold"/>
</dbReference>
<evidence type="ECO:0000313" key="13">
    <source>
        <dbReference type="Proteomes" id="UP000230405"/>
    </source>
</evidence>
<dbReference type="NCBIfam" id="TIGR00420">
    <property type="entry name" value="trmU"/>
    <property type="match status" value="1"/>
</dbReference>
<dbReference type="Gene3D" id="2.40.30.10">
    <property type="entry name" value="Translation factors"/>
    <property type="match status" value="1"/>
</dbReference>
<dbReference type="GO" id="GO:0005737">
    <property type="term" value="C:cytoplasm"/>
    <property type="evidence" value="ECO:0007669"/>
    <property type="project" value="UniProtKB-SubCell"/>
</dbReference>
<feature type="domain" description="tRNA-specific 2-thiouridylase MnmA-like C-terminal" evidence="10">
    <location>
        <begin position="284"/>
        <end position="358"/>
    </location>
</feature>
<evidence type="ECO:0000259" key="10">
    <source>
        <dbReference type="Pfam" id="PF20258"/>
    </source>
</evidence>
<dbReference type="InterPro" id="IPR023382">
    <property type="entry name" value="MnmA-like_central_sf"/>
</dbReference>
<dbReference type="GO" id="GO:0005524">
    <property type="term" value="F:ATP binding"/>
    <property type="evidence" value="ECO:0007669"/>
    <property type="project" value="UniProtKB-KW"/>
</dbReference>
<dbReference type="PANTHER" id="PTHR11933:SF5">
    <property type="entry name" value="MITOCHONDRIAL TRNA-SPECIFIC 2-THIOURIDYLASE 1"/>
    <property type="match status" value="1"/>
</dbReference>
<keyword evidence="5 9" id="KW-0067">ATP-binding</keyword>
<feature type="site" description="Interaction with tRNA" evidence="9">
    <location>
        <position position="131"/>
    </location>
</feature>
<keyword evidence="9" id="KW-0963">Cytoplasm</keyword>
<dbReference type="HAMAP" id="MF_00144">
    <property type="entry name" value="tRNA_thiouridyl_MnmA"/>
    <property type="match status" value="1"/>
</dbReference>
<feature type="region of interest" description="Interaction with tRNA" evidence="9">
    <location>
        <begin position="309"/>
        <end position="310"/>
    </location>
</feature>
<keyword evidence="7" id="KW-1015">Disulfide bond</keyword>
<keyword evidence="4 9" id="KW-0547">Nucleotide-binding</keyword>
<evidence type="ECO:0000259" key="11">
    <source>
        <dbReference type="Pfam" id="PF20259"/>
    </source>
</evidence>
<name>A0A2M7VDV4_9BACT</name>
<dbReference type="GO" id="GO:0002143">
    <property type="term" value="P:tRNA wobble position uridine thiolation"/>
    <property type="evidence" value="ECO:0007669"/>
    <property type="project" value="TreeGrafter"/>
</dbReference>
<comment type="similarity">
    <text evidence="9">Belongs to the MnmA/TRMU family.</text>
</comment>
<dbReference type="Proteomes" id="UP000230405">
    <property type="component" value="Unassembled WGS sequence"/>
</dbReference>
<dbReference type="CDD" id="cd01998">
    <property type="entry name" value="MnmA_TRMU-like"/>
    <property type="match status" value="1"/>
</dbReference>
<dbReference type="Gene3D" id="3.40.50.620">
    <property type="entry name" value="HUPs"/>
    <property type="match status" value="1"/>
</dbReference>
<comment type="caution">
    <text evidence="12">The sequence shown here is derived from an EMBL/GenBank/DDBJ whole genome shotgun (WGS) entry which is preliminary data.</text>
</comment>
<dbReference type="FunFam" id="3.40.50.620:FF:000115">
    <property type="entry name" value="tRNA-specific 2-thiouridylase MnmA"/>
    <property type="match status" value="1"/>
</dbReference>
<feature type="domain" description="tRNA-specific 2-thiouridylase MnmA-like central" evidence="11">
    <location>
        <begin position="210"/>
        <end position="273"/>
    </location>
</feature>
<dbReference type="InterPro" id="IPR046885">
    <property type="entry name" value="MnmA-like_C"/>
</dbReference>
<evidence type="ECO:0000256" key="8">
    <source>
        <dbReference type="ARBA" id="ARBA00051542"/>
    </source>
</evidence>
<feature type="site" description="Interaction with tRNA" evidence="9">
    <location>
        <position position="341"/>
    </location>
</feature>
<keyword evidence="6 9" id="KW-0694">RNA-binding</keyword>
<keyword evidence="3 9" id="KW-0819">tRNA processing</keyword>
<feature type="binding site" evidence="9">
    <location>
        <begin position="13"/>
        <end position="20"/>
    </location>
    <ligand>
        <name>ATP</name>
        <dbReference type="ChEBI" id="CHEBI:30616"/>
    </ligand>
</feature>
<dbReference type="SUPFAM" id="SSF52402">
    <property type="entry name" value="Adenine nucleotide alpha hydrolases-like"/>
    <property type="match status" value="1"/>
</dbReference>
<sequence>MVKLKKRTKVAIAMSGGVDSSVAAYLLSQQEKYDVTGIYMRNWSEELPEIKGCPWETDQRDAQLVADQLKIPFYVVNFEKEYYELVVQYMIDNYQRGLTPNPDVMCNQEIKFGVFLDKVLNLGFDLMATGHYASVSKINNQYYIGQAKDLNKDQSYFLARLKDEQIRHTIFPLSNLTKPKIRKIAKQIKLPVADKKDSQGICFIGNIKVRDFLKRKFKGTPGKIIDIHNKKILGQHQGVEFFTIGQREGIEVGGTGPYYVVNKSLKSGNLFVTNNIDDPLLISKQLILHSVRWLAASPKQPLKCGVRIRYRDKIIPCQVLIKHKLITVKLAAGQRAVTPGQVAAFYDQQGIIIGSGIIA</sequence>
<accession>A0A2M7VDV4</accession>
<gene>
    <name evidence="9" type="primary">mnmA</name>
    <name evidence="12" type="ORF">COX77_03840</name>
</gene>
<dbReference type="Gene3D" id="2.30.30.280">
    <property type="entry name" value="Adenine nucleotide alpha hydrolases-like domains"/>
    <property type="match status" value="1"/>
</dbReference>
<feature type="region of interest" description="Interaction with tRNA" evidence="9">
    <location>
        <begin position="152"/>
        <end position="154"/>
    </location>
</feature>
<dbReference type="NCBIfam" id="NF001138">
    <property type="entry name" value="PRK00143.1"/>
    <property type="match status" value="1"/>
</dbReference>
<dbReference type="GO" id="GO:0103016">
    <property type="term" value="F:tRNA-uridine 2-sulfurtransferase activity"/>
    <property type="evidence" value="ECO:0007669"/>
    <property type="project" value="UniProtKB-EC"/>
</dbReference>
<dbReference type="EMBL" id="PFPO01000073">
    <property type="protein sequence ID" value="PIZ98632.1"/>
    <property type="molecule type" value="Genomic_DNA"/>
</dbReference>
<organism evidence="12 13">
    <name type="scientific">Candidatus Komeilibacteria bacterium CG_4_10_14_0_2_um_filter_37_10</name>
    <dbReference type="NCBI Taxonomy" id="1974470"/>
    <lineage>
        <taxon>Bacteria</taxon>
        <taxon>Candidatus Komeiliibacteriota</taxon>
    </lineage>
</organism>
<comment type="function">
    <text evidence="9">Catalyzes the 2-thiolation of uridine at the wobble position (U34) of tRNA, leading to the formation of s(2)U34.</text>
</comment>
<dbReference type="GO" id="GO:0000049">
    <property type="term" value="F:tRNA binding"/>
    <property type="evidence" value="ECO:0007669"/>
    <property type="project" value="UniProtKB-KW"/>
</dbReference>
<evidence type="ECO:0000256" key="5">
    <source>
        <dbReference type="ARBA" id="ARBA00022840"/>
    </source>
</evidence>
<dbReference type="InterPro" id="IPR046884">
    <property type="entry name" value="MnmA-like_central"/>
</dbReference>
<dbReference type="PANTHER" id="PTHR11933">
    <property type="entry name" value="TRNA 5-METHYLAMINOMETHYL-2-THIOURIDYLATE -METHYLTRANSFERASE"/>
    <property type="match status" value="1"/>
</dbReference>
<feature type="binding site" evidence="9">
    <location>
        <position position="40"/>
    </location>
    <ligand>
        <name>ATP</name>
        <dbReference type="ChEBI" id="CHEBI:30616"/>
    </ligand>
</feature>
<reference evidence="13" key="1">
    <citation type="submission" date="2017-09" db="EMBL/GenBank/DDBJ databases">
        <title>Depth-based differentiation of microbial function through sediment-hosted aquifers and enrichment of novel symbionts in the deep terrestrial subsurface.</title>
        <authorList>
            <person name="Probst A.J."/>
            <person name="Ladd B."/>
            <person name="Jarett J.K."/>
            <person name="Geller-Mcgrath D.E."/>
            <person name="Sieber C.M.K."/>
            <person name="Emerson J.B."/>
            <person name="Anantharaman K."/>
            <person name="Thomas B.C."/>
            <person name="Malmstrom R."/>
            <person name="Stieglmeier M."/>
            <person name="Klingl A."/>
            <person name="Woyke T."/>
            <person name="Ryan C.M."/>
            <person name="Banfield J.F."/>
        </authorList>
    </citation>
    <scope>NUCLEOTIDE SEQUENCE [LARGE SCALE GENOMIC DNA]</scope>
</reference>
<dbReference type="EC" id="2.8.1.13" evidence="9"/>
<evidence type="ECO:0000256" key="2">
    <source>
        <dbReference type="ARBA" id="ARBA00022679"/>
    </source>
</evidence>
<dbReference type="InterPro" id="IPR004506">
    <property type="entry name" value="MnmA-like"/>
</dbReference>
<evidence type="ECO:0000256" key="9">
    <source>
        <dbReference type="HAMAP-Rule" id="MF_00144"/>
    </source>
</evidence>
<feature type="region of interest" description="Interaction with target base in tRNA" evidence="9">
    <location>
        <begin position="101"/>
        <end position="103"/>
    </location>
</feature>
<evidence type="ECO:0000256" key="7">
    <source>
        <dbReference type="ARBA" id="ARBA00023157"/>
    </source>
</evidence>
<feature type="active site" description="Nucleophile" evidence="9">
    <location>
        <position position="106"/>
    </location>
</feature>
<dbReference type="Pfam" id="PF20259">
    <property type="entry name" value="tRNA_Me_trans_M"/>
    <property type="match status" value="1"/>
</dbReference>
<feature type="binding site" evidence="9">
    <location>
        <position position="130"/>
    </location>
    <ligand>
        <name>ATP</name>
        <dbReference type="ChEBI" id="CHEBI:30616"/>
    </ligand>
</feature>
<dbReference type="Pfam" id="PF20258">
    <property type="entry name" value="tRNA_Me_trans_C"/>
    <property type="match status" value="1"/>
</dbReference>
<evidence type="ECO:0000313" key="12">
    <source>
        <dbReference type="EMBL" id="PIZ98632.1"/>
    </source>
</evidence>
<dbReference type="Pfam" id="PF03054">
    <property type="entry name" value="tRNA_Me_trans"/>
    <property type="match status" value="1"/>
</dbReference>
<keyword evidence="1 9" id="KW-0820">tRNA-binding</keyword>
<comment type="subcellular location">
    <subcellularLocation>
        <location evidence="9">Cytoplasm</location>
    </subcellularLocation>
</comment>
<feature type="active site" description="Cysteine persulfide intermediate" evidence="9">
    <location>
        <position position="202"/>
    </location>
</feature>
<comment type="caution">
    <text evidence="9">Lacks conserved residue(s) required for the propagation of feature annotation.</text>
</comment>
<evidence type="ECO:0000256" key="4">
    <source>
        <dbReference type="ARBA" id="ARBA00022741"/>
    </source>
</evidence>
<evidence type="ECO:0000256" key="3">
    <source>
        <dbReference type="ARBA" id="ARBA00022694"/>
    </source>
</evidence>